<reference evidence="2 3" key="1">
    <citation type="submission" date="2016-11" db="EMBL/GenBank/DDBJ databases">
        <authorList>
            <person name="Jaros S."/>
            <person name="Januszkiewicz K."/>
            <person name="Wedrychowicz H."/>
        </authorList>
    </citation>
    <scope>NUCLEOTIDE SEQUENCE [LARGE SCALE GENOMIC DNA]</scope>
    <source>
        <strain evidence="2 3">DSM 44666</strain>
    </source>
</reference>
<feature type="transmembrane region" description="Helical" evidence="1">
    <location>
        <begin position="265"/>
        <end position="287"/>
    </location>
</feature>
<keyword evidence="3" id="KW-1185">Reference proteome</keyword>
<dbReference type="Pfam" id="PF10140">
    <property type="entry name" value="YukC"/>
    <property type="match status" value="1"/>
</dbReference>
<evidence type="ECO:0000256" key="1">
    <source>
        <dbReference type="SAM" id="Phobius"/>
    </source>
</evidence>
<dbReference type="InterPro" id="IPR018778">
    <property type="entry name" value="T7SS_EssB"/>
</dbReference>
<keyword evidence="1" id="KW-1133">Transmembrane helix</keyword>
<dbReference type="RefSeq" id="WP_073155297.1">
    <property type="nucleotide sequence ID" value="NZ_FQVL01000008.1"/>
</dbReference>
<sequence>MKKISFNQGTLAIDENQIFFELPARELMIDTPKELDPIFQLPDLSFSCQVNRSDDRESFFFLYQIEPGFLPFQQGRTMDRPVKLAIVDQLVRIAYYFETQTQLVTVFHPLNFFVDAQGRVKLLYRGVKGLMPADGYEQEPIIDQVRRLLLLLFSEARFDEIRLNGNKQAYQQALAGERPLIKKWMEATDLNELLSIIQQERQSVAVEQKASVLEKVEQKTTPPIVKKPAFLALTDSGKKGDQLPLLPGRRQRLIDWFKALRRHKLLYILSLLTIGSLLFLTIIYLMIQNSFQPLSFAGSQSSPALAGLRYAAIQDFTNASKEFAKIDFKKLDREDQKAVIFTYLRAGQYERVLSLDRNYMDVVVAYLERTNQKAKLLNISSDLPEVRFEQAGLSDDVQTMMSLRKKIKMDRRRHQMIINAFIEKHDEEGAKKYAASLGLDPEGDLVLPEK</sequence>
<accession>A0A1M4Z7A7</accession>
<name>A0A1M4Z7A7_9BACL</name>
<proteinExistence type="predicted"/>
<dbReference type="EMBL" id="FQVL01000008">
    <property type="protein sequence ID" value="SHF13632.1"/>
    <property type="molecule type" value="Genomic_DNA"/>
</dbReference>
<protein>
    <submittedName>
        <fullName evidence="2">WXG100 protein secretion system (Wss), protein YukC</fullName>
    </submittedName>
</protein>
<dbReference type="Proteomes" id="UP000184476">
    <property type="component" value="Unassembled WGS sequence"/>
</dbReference>
<dbReference type="STRING" id="112248.SAMN05444392_10868"/>
<dbReference type="AlphaFoldDB" id="A0A1M4Z7A7"/>
<organism evidence="2 3">
    <name type="scientific">Seinonella peptonophila</name>
    <dbReference type="NCBI Taxonomy" id="112248"/>
    <lineage>
        <taxon>Bacteria</taxon>
        <taxon>Bacillati</taxon>
        <taxon>Bacillota</taxon>
        <taxon>Bacilli</taxon>
        <taxon>Bacillales</taxon>
        <taxon>Thermoactinomycetaceae</taxon>
        <taxon>Seinonella</taxon>
    </lineage>
</organism>
<evidence type="ECO:0000313" key="3">
    <source>
        <dbReference type="Proteomes" id="UP000184476"/>
    </source>
</evidence>
<gene>
    <name evidence="2" type="ORF">SAMN05444392_10868</name>
</gene>
<evidence type="ECO:0000313" key="2">
    <source>
        <dbReference type="EMBL" id="SHF13632.1"/>
    </source>
</evidence>
<keyword evidence="1" id="KW-0812">Transmembrane</keyword>
<dbReference type="Gene3D" id="1.10.510.10">
    <property type="entry name" value="Transferase(Phosphotransferase) domain 1"/>
    <property type="match status" value="1"/>
</dbReference>
<keyword evidence="1" id="KW-0472">Membrane</keyword>